<name>V4A5Q9_LOTGI</name>
<dbReference type="InterPro" id="IPR057358">
    <property type="entry name" value="UBL_ZFAND1-like"/>
</dbReference>
<dbReference type="RefSeq" id="XP_009058997.1">
    <property type="nucleotide sequence ID" value="XM_009060749.1"/>
</dbReference>
<dbReference type="GO" id="GO:0035617">
    <property type="term" value="P:stress granule disassembly"/>
    <property type="evidence" value="ECO:0007669"/>
    <property type="project" value="TreeGrafter"/>
</dbReference>
<dbReference type="PROSITE" id="PS51039">
    <property type="entry name" value="ZF_AN1"/>
    <property type="match status" value="1"/>
</dbReference>
<proteinExistence type="predicted"/>
<evidence type="ECO:0000313" key="6">
    <source>
        <dbReference type="EMBL" id="ESO90325.1"/>
    </source>
</evidence>
<dbReference type="InterPro" id="IPR000058">
    <property type="entry name" value="Znf_AN1"/>
</dbReference>
<sequence length="273" mass="30851">MAEFSEVGKHCSVSDCKQLDFLPFDCDRCGLVFCKLHKATDNHQCSQHLKVDSRPEYHGPKGISCFYSDCKNRELTPIPCIKCYNSYCLKHRHAQDHDCKVLQEETINKELDSKTTQHVKEILASKEPVVKKQFKKGSKSAKTAAKVALMKIKMTATGNKSIPDSEKIFLQIHLPQKSSTKSKNLFFSKKWSVGKIIDYTADISSLNNTNNTGDPLKLRIFNSEDGDMIKTDEIMENVINNDSIPVYSGSSIILEYVTVDQNSLSNYHTYPLS</sequence>
<feature type="domain" description="AN1-type" evidence="5">
    <location>
        <begin position="5"/>
        <end position="53"/>
    </location>
</feature>
<protein>
    <recommendedName>
        <fullName evidence="5">AN1-type domain-containing protein</fullName>
    </recommendedName>
</protein>
<dbReference type="GO" id="GO:0010494">
    <property type="term" value="C:cytoplasmic stress granule"/>
    <property type="evidence" value="ECO:0007669"/>
    <property type="project" value="TreeGrafter"/>
</dbReference>
<dbReference type="KEGG" id="lgi:LOTGIDRAFT_123476"/>
<accession>V4A5Q9</accession>
<evidence type="ECO:0000256" key="3">
    <source>
        <dbReference type="ARBA" id="ARBA00022833"/>
    </source>
</evidence>
<dbReference type="HOGENOM" id="CLU_052358_0_0_1"/>
<evidence type="ECO:0000259" key="5">
    <source>
        <dbReference type="PROSITE" id="PS51039"/>
    </source>
</evidence>
<evidence type="ECO:0000256" key="1">
    <source>
        <dbReference type="ARBA" id="ARBA00022723"/>
    </source>
</evidence>
<dbReference type="CTD" id="20232248"/>
<evidence type="ECO:0000256" key="2">
    <source>
        <dbReference type="ARBA" id="ARBA00022771"/>
    </source>
</evidence>
<dbReference type="PANTHER" id="PTHR14677:SF37">
    <property type="entry name" value="AN1-TYPE ZINC FINGER PROTEIN 1"/>
    <property type="match status" value="1"/>
</dbReference>
<dbReference type="Gene3D" id="4.10.1110.10">
    <property type="entry name" value="AN1-like Zinc finger"/>
    <property type="match status" value="2"/>
</dbReference>
<dbReference type="OrthoDB" id="431929at2759"/>
<dbReference type="Proteomes" id="UP000030746">
    <property type="component" value="Unassembled WGS sequence"/>
</dbReference>
<dbReference type="OMA" id="RQYCLKH"/>
<organism evidence="6 7">
    <name type="scientific">Lottia gigantea</name>
    <name type="common">Giant owl limpet</name>
    <dbReference type="NCBI Taxonomy" id="225164"/>
    <lineage>
        <taxon>Eukaryota</taxon>
        <taxon>Metazoa</taxon>
        <taxon>Spiralia</taxon>
        <taxon>Lophotrochozoa</taxon>
        <taxon>Mollusca</taxon>
        <taxon>Gastropoda</taxon>
        <taxon>Patellogastropoda</taxon>
        <taxon>Lottioidea</taxon>
        <taxon>Lottiidae</taxon>
        <taxon>Lottia</taxon>
    </lineage>
</organism>
<keyword evidence="2 4" id="KW-0863">Zinc-finger</keyword>
<dbReference type="PANTHER" id="PTHR14677">
    <property type="entry name" value="ARSENITE INDUCUBLE RNA ASSOCIATED PROTEIN AIP-1-RELATED"/>
    <property type="match status" value="1"/>
</dbReference>
<evidence type="ECO:0000256" key="4">
    <source>
        <dbReference type="PROSITE-ProRule" id="PRU00449"/>
    </source>
</evidence>
<dbReference type="GeneID" id="20232248"/>
<dbReference type="GO" id="GO:0008270">
    <property type="term" value="F:zinc ion binding"/>
    <property type="evidence" value="ECO:0007669"/>
    <property type="project" value="UniProtKB-KW"/>
</dbReference>
<gene>
    <name evidence="6" type="ORF">LOTGIDRAFT_123476</name>
</gene>
<evidence type="ECO:0000313" key="7">
    <source>
        <dbReference type="Proteomes" id="UP000030746"/>
    </source>
</evidence>
<reference evidence="6 7" key="1">
    <citation type="journal article" date="2013" name="Nature">
        <title>Insights into bilaterian evolution from three spiralian genomes.</title>
        <authorList>
            <person name="Simakov O."/>
            <person name="Marletaz F."/>
            <person name="Cho S.J."/>
            <person name="Edsinger-Gonzales E."/>
            <person name="Havlak P."/>
            <person name="Hellsten U."/>
            <person name="Kuo D.H."/>
            <person name="Larsson T."/>
            <person name="Lv J."/>
            <person name="Arendt D."/>
            <person name="Savage R."/>
            <person name="Osoegawa K."/>
            <person name="de Jong P."/>
            <person name="Grimwood J."/>
            <person name="Chapman J.A."/>
            <person name="Shapiro H."/>
            <person name="Aerts A."/>
            <person name="Otillar R.P."/>
            <person name="Terry A.Y."/>
            <person name="Boore J.L."/>
            <person name="Grigoriev I.V."/>
            <person name="Lindberg D.R."/>
            <person name="Seaver E.C."/>
            <person name="Weisblat D.A."/>
            <person name="Putnam N.H."/>
            <person name="Rokhsar D.S."/>
        </authorList>
    </citation>
    <scope>NUCLEOTIDE SEQUENCE [LARGE SCALE GENOMIC DNA]</scope>
</reference>
<dbReference type="InterPro" id="IPR035896">
    <property type="entry name" value="AN1-like_Znf"/>
</dbReference>
<keyword evidence="1" id="KW-0479">Metal-binding</keyword>
<dbReference type="Pfam" id="PF25327">
    <property type="entry name" value="UBL_ZFAND1"/>
    <property type="match status" value="1"/>
</dbReference>
<keyword evidence="3" id="KW-0862">Zinc</keyword>
<dbReference type="SUPFAM" id="SSF118310">
    <property type="entry name" value="AN1-like Zinc finger"/>
    <property type="match status" value="2"/>
</dbReference>
<dbReference type="EMBL" id="KB202444">
    <property type="protein sequence ID" value="ESO90325.1"/>
    <property type="molecule type" value="Genomic_DNA"/>
</dbReference>
<dbReference type="AlphaFoldDB" id="V4A5Q9"/>
<dbReference type="SMART" id="SM00154">
    <property type="entry name" value="ZnF_AN1"/>
    <property type="match status" value="2"/>
</dbReference>
<dbReference type="STRING" id="225164.V4A5Q9"/>
<dbReference type="Pfam" id="PF01428">
    <property type="entry name" value="zf-AN1"/>
    <property type="match status" value="2"/>
</dbReference>
<keyword evidence="7" id="KW-1185">Reference proteome</keyword>